<gene>
    <name evidence="1" type="ORF">Zmor_020679</name>
</gene>
<name>A0AA38I400_9CUCU</name>
<comment type="caution">
    <text evidence="1">The sequence shown here is derived from an EMBL/GenBank/DDBJ whole genome shotgun (WGS) entry which is preliminary data.</text>
</comment>
<keyword evidence="2" id="KW-1185">Reference proteome</keyword>
<dbReference type="Proteomes" id="UP001168821">
    <property type="component" value="Unassembled WGS sequence"/>
</dbReference>
<accession>A0AA38I400</accession>
<evidence type="ECO:0000313" key="1">
    <source>
        <dbReference type="EMBL" id="KAJ3648910.1"/>
    </source>
</evidence>
<evidence type="ECO:0000313" key="2">
    <source>
        <dbReference type="Proteomes" id="UP001168821"/>
    </source>
</evidence>
<dbReference type="AlphaFoldDB" id="A0AA38I400"/>
<protein>
    <submittedName>
        <fullName evidence="1">Uncharacterized protein</fullName>
    </submittedName>
</protein>
<reference evidence="1" key="1">
    <citation type="journal article" date="2023" name="G3 (Bethesda)">
        <title>Whole genome assemblies of Zophobas morio and Tenebrio molitor.</title>
        <authorList>
            <person name="Kaur S."/>
            <person name="Stinson S.A."/>
            <person name="diCenzo G.C."/>
        </authorList>
    </citation>
    <scope>NUCLEOTIDE SEQUENCE</scope>
    <source>
        <strain evidence="1">QUZm001</strain>
    </source>
</reference>
<dbReference type="EMBL" id="JALNTZ010000006">
    <property type="protein sequence ID" value="KAJ3648910.1"/>
    <property type="molecule type" value="Genomic_DNA"/>
</dbReference>
<organism evidence="1 2">
    <name type="scientific">Zophobas morio</name>
    <dbReference type="NCBI Taxonomy" id="2755281"/>
    <lineage>
        <taxon>Eukaryota</taxon>
        <taxon>Metazoa</taxon>
        <taxon>Ecdysozoa</taxon>
        <taxon>Arthropoda</taxon>
        <taxon>Hexapoda</taxon>
        <taxon>Insecta</taxon>
        <taxon>Pterygota</taxon>
        <taxon>Neoptera</taxon>
        <taxon>Endopterygota</taxon>
        <taxon>Coleoptera</taxon>
        <taxon>Polyphaga</taxon>
        <taxon>Cucujiformia</taxon>
        <taxon>Tenebrionidae</taxon>
        <taxon>Zophobas</taxon>
    </lineage>
</organism>
<proteinExistence type="predicted"/>
<sequence length="148" mass="17412">MKYSSDLVLLATFCSPFRSLFPNWRHFRFSASGHFRRSYRLAILLPQEAVANVKTTPATLPVATATGPFQSGDVTRTSSIRVFSLKADGWLFREWPFPRRRRHMLRCLIYGRIMRPANFTLVLADYRRSCEMQMKRRRRPRLSKPEQT</sequence>